<dbReference type="Pfam" id="PF19776">
    <property type="entry name" value="DUF6262"/>
    <property type="match status" value="1"/>
</dbReference>
<dbReference type="Proteomes" id="UP000234300">
    <property type="component" value="Unassembled WGS sequence"/>
</dbReference>
<dbReference type="AlphaFoldDB" id="A0A1D7W571"/>
<dbReference type="EMBL" id="CP025334">
    <property type="protein sequence ID" value="AZT96582.1"/>
    <property type="molecule type" value="Genomic_DNA"/>
</dbReference>
<evidence type="ECO:0000313" key="8">
    <source>
        <dbReference type="EMBL" id="AZT92728.1"/>
    </source>
</evidence>
<reference evidence="23 34" key="7">
    <citation type="submission" date="2018-10" db="EMBL/GenBank/DDBJ databases">
        <title>Brevibacterium genomes from Austrain hard cheese rinds.</title>
        <authorList>
            <person name="Anast J.M."/>
            <person name="Dzieciol M."/>
            <person name="Schultz D.L."/>
            <person name="Mann E."/>
            <person name="Wagner M."/>
            <person name="Schmitz-Esser S."/>
        </authorList>
    </citation>
    <scope>NUCLEOTIDE SEQUENCE [LARGE SCALE GENOMIC DNA]</scope>
    <source>
        <strain evidence="23 34">L261</strain>
    </source>
</reference>
<dbReference type="EMBL" id="CP025330">
    <property type="protein sequence ID" value="AZT93489.1"/>
    <property type="molecule type" value="Genomic_DNA"/>
</dbReference>
<evidence type="ECO:0000313" key="32">
    <source>
        <dbReference type="Proteomes" id="UP000282731"/>
    </source>
</evidence>
<evidence type="ECO:0000313" key="1">
    <source>
        <dbReference type="EMBL" id="AOP52017.1"/>
    </source>
</evidence>
<dbReference type="EMBL" id="CP025330">
    <property type="protein sequence ID" value="AZT92738.1"/>
    <property type="molecule type" value="Genomic_DNA"/>
</dbReference>
<reference evidence="32 33" key="8">
    <citation type="submission" date="2019-01" db="EMBL/GenBank/DDBJ databases">
        <title>Comparative genomic analysis of Brevibacterium aurantiacum sheds light on its evolution and its adaptation to smear-ripened cheeses.</title>
        <authorList>
            <person name="Moineau S."/>
        </authorList>
    </citation>
    <scope>NUCLEOTIDE SEQUENCE [LARGE SCALE GENOMIC DNA]</scope>
    <source>
        <strain evidence="5 33">SMQ-1417</strain>
        <strain evidence="14 32">SMQ-1420</strain>
    </source>
</reference>
<dbReference type="EMBL" id="CP017150">
    <property type="protein sequence ID" value="AOP54141.1"/>
    <property type="molecule type" value="Genomic_DNA"/>
</dbReference>
<dbReference type="KEGG" id="blin:BLSMQ_1128"/>
<dbReference type="EMBL" id="FXZG01000062">
    <property type="protein sequence ID" value="SMY03547.1"/>
    <property type="molecule type" value="Genomic_DNA"/>
</dbReference>
<evidence type="ECO:0000313" key="33">
    <source>
        <dbReference type="Proteomes" id="UP000283000"/>
    </source>
</evidence>
<dbReference type="Proteomes" id="UP000217720">
    <property type="component" value="Unassembled WGS sequence"/>
</dbReference>
<evidence type="ECO:0000313" key="3">
    <source>
        <dbReference type="EMBL" id="AOP52872.1"/>
    </source>
</evidence>
<evidence type="ECO:0000313" key="18">
    <source>
        <dbReference type="EMBL" id="PCC48494.1"/>
    </source>
</evidence>
<keyword evidence="4" id="KW-0808">Transferase</keyword>
<reference evidence="32 33" key="6">
    <citation type="submission" date="2017-12" db="EMBL/GenBank/DDBJ databases">
        <authorList>
            <person name="Levesque S."/>
        </authorList>
    </citation>
    <scope>NUCLEOTIDE SEQUENCE [LARGE SCALE GENOMIC DNA]</scope>
    <source>
        <strain evidence="5 33">SMQ-1417</strain>
        <strain evidence="14 32">SMQ-1420</strain>
    </source>
</reference>
<dbReference type="Proteomes" id="UP000217564">
    <property type="component" value="Unassembled WGS sequence"/>
</dbReference>
<evidence type="ECO:0000313" key="16">
    <source>
        <dbReference type="EMBL" id="PCC16893.1"/>
    </source>
</evidence>
<reference evidence="30 31" key="5">
    <citation type="submission" date="2017-03" db="EMBL/GenBank/DDBJ databases">
        <authorList>
            <person name="Afonso C.L."/>
            <person name="Miller P.J."/>
            <person name="Scott M.A."/>
            <person name="Spackman E."/>
            <person name="Goraichik I."/>
            <person name="Dimitrov K.M."/>
            <person name="Suarez D.L."/>
            <person name="Swayne D.E."/>
        </authorList>
    </citation>
    <scope>NUCLEOTIDE SEQUENCE [LARGE SCALE GENOMIC DNA]</scope>
    <source>
        <strain evidence="21">6</strain>
        <strain evidence="31">6(3)</strain>
        <strain evidence="22">8</strain>
        <strain evidence="30">8(6)</strain>
        <strain evidence="20">CNRZ 920</strain>
    </source>
</reference>
<evidence type="ECO:0000313" key="20">
    <source>
        <dbReference type="EMBL" id="SMY03547.1"/>
    </source>
</evidence>
<dbReference type="EMBL" id="CP017150">
    <property type="protein sequence ID" value="AOP52017.1"/>
    <property type="molecule type" value="Genomic_DNA"/>
</dbReference>
<dbReference type="EMBL" id="CP025330">
    <property type="protein sequence ID" value="AZT92728.1"/>
    <property type="molecule type" value="Genomic_DNA"/>
</dbReference>
<dbReference type="PATRIC" id="fig|1703.10.peg.1157"/>
<reference evidence="29" key="4">
    <citation type="submission" date="2017-03" db="EMBL/GenBank/DDBJ databases">
        <authorList>
            <person name="Monnet C."/>
        </authorList>
    </citation>
    <scope>NUCLEOTIDE SEQUENCE [LARGE SCALE GENOMIC DNA]</scope>
    <source>
        <strain evidence="29">CNRZ 920</strain>
    </source>
</reference>
<dbReference type="Proteomes" id="UP000234327">
    <property type="component" value="Unassembled WGS sequence"/>
</dbReference>
<dbReference type="RefSeq" id="WP_009885260.1">
    <property type="nucleotide sequence ID" value="NZ_AAGP01000053.1"/>
</dbReference>
<evidence type="ECO:0000313" key="31">
    <source>
        <dbReference type="Proteomes" id="UP000234327"/>
    </source>
</evidence>
<reference evidence="25 26" key="3">
    <citation type="journal article" date="2017" name="Elife">
        <title>Extensive horizontal gene transfer in cheese-associated bacteria.</title>
        <authorList>
            <person name="Bonham K.S."/>
            <person name="Wolfe B.E."/>
            <person name="Dutton R.J."/>
        </authorList>
    </citation>
    <scope>NUCLEOTIDE SEQUENCE [LARGE SCALE GENOMIC DNA]</scope>
    <source>
        <strain evidence="19 27">738_8</strain>
        <strain evidence="18 26">900_6</strain>
        <strain evidence="17 25">947_7</strain>
        <strain evidence="16 28">JB5</strain>
    </source>
</reference>
<dbReference type="KEGG" id="blin:BLSMQ_2435"/>
<evidence type="ECO:0000313" key="2">
    <source>
        <dbReference type="EMBL" id="AOP52840.1"/>
    </source>
</evidence>
<evidence type="ECO:0000313" key="30">
    <source>
        <dbReference type="Proteomes" id="UP000234300"/>
    </source>
</evidence>
<dbReference type="EMBL" id="CP025330">
    <property type="protein sequence ID" value="AZT93038.1"/>
    <property type="molecule type" value="Genomic_DNA"/>
</dbReference>
<accession>A0A2A3ZKH1</accession>
<reference evidence="24" key="2">
    <citation type="submission" date="2016-09" db="EMBL/GenBank/DDBJ databases">
        <title>Complete Genome Sequence of Brevibacterium linens SMQ-1335.</title>
        <authorList>
            <person name="de Melo A.G."/>
            <person name="Labrie S.J."/>
            <person name="Dumaresq J."/>
            <person name="Roberts R.J."/>
            <person name="Tremblay D.M."/>
            <person name="Moineau S."/>
        </authorList>
    </citation>
    <scope>NUCLEOTIDE SEQUENCE [LARGE SCALE GENOMIC DNA]</scope>
    <source>
        <strain evidence="24">SMQ-1335</strain>
    </source>
</reference>
<evidence type="ECO:0000313" key="12">
    <source>
        <dbReference type="EMBL" id="AZT93489.1"/>
    </source>
</evidence>
<dbReference type="EMBL" id="CP017150">
    <property type="protein sequence ID" value="AOP52872.1"/>
    <property type="molecule type" value="Genomic_DNA"/>
</dbReference>
<evidence type="ECO:0000313" key="11">
    <source>
        <dbReference type="EMBL" id="AZT93388.1"/>
    </source>
</evidence>
<evidence type="ECO:0000313" key="27">
    <source>
        <dbReference type="Proteomes" id="UP000217881"/>
    </source>
</evidence>
<dbReference type="Proteomes" id="UP000094793">
    <property type="component" value="Chromosome"/>
</dbReference>
<dbReference type="EMBL" id="CP025330">
    <property type="protein sequence ID" value="AZT93388.1"/>
    <property type="molecule type" value="Genomic_DNA"/>
</dbReference>
<dbReference type="eggNOG" id="ENOG502ZGG0">
    <property type="taxonomic scope" value="Bacteria"/>
</dbReference>
<evidence type="ECO:0000313" key="15">
    <source>
        <dbReference type="EMBL" id="AZT96582.1"/>
    </source>
</evidence>
<dbReference type="KEGG" id="blin:BLSMQ_1160"/>
<dbReference type="EMBL" id="FXZI01000041">
    <property type="protein sequence ID" value="SMY05328.1"/>
    <property type="molecule type" value="Genomic_DNA"/>
</dbReference>
<evidence type="ECO:0000313" key="21">
    <source>
        <dbReference type="EMBL" id="SMY03697.1"/>
    </source>
</evidence>
<dbReference type="Proteomes" id="UP000234289">
    <property type="component" value="Unassembled WGS sequence"/>
</dbReference>
<dbReference type="KEGG" id="blin:BLSMQ_0299"/>
<dbReference type="EMBL" id="CP025330">
    <property type="protein sequence ID" value="AZT92088.1"/>
    <property type="molecule type" value="Genomic_DNA"/>
</dbReference>
<organism evidence="4 24">
    <name type="scientific">Brevibacterium aurantiacum</name>
    <dbReference type="NCBI Taxonomy" id="273384"/>
    <lineage>
        <taxon>Bacteria</taxon>
        <taxon>Bacillati</taxon>
        <taxon>Actinomycetota</taxon>
        <taxon>Actinomycetes</taxon>
        <taxon>Micrococcales</taxon>
        <taxon>Brevibacteriaceae</taxon>
        <taxon>Brevibacterium</taxon>
    </lineage>
</organism>
<sequence>MNSNDRINTVERVCTDLVRHGHPVTFTAVAKATGLSRSTLYRDTDLRAIVEHHKHAKTTETPMTVITEEITTLRAAVNTLAEQIRSHEEQLRRLRD</sequence>
<evidence type="ECO:0000313" key="13">
    <source>
        <dbReference type="EMBL" id="AZT94264.1"/>
    </source>
</evidence>
<dbReference type="Proteomes" id="UP000297736">
    <property type="component" value="Unassembled WGS sequence"/>
</dbReference>
<evidence type="ECO:0000313" key="25">
    <source>
        <dbReference type="Proteomes" id="UP000217564"/>
    </source>
</evidence>
<dbReference type="OrthoDB" id="4748158at2"/>
<evidence type="ECO:0000313" key="29">
    <source>
        <dbReference type="Proteomes" id="UP000234289"/>
    </source>
</evidence>
<evidence type="ECO:0000313" key="7">
    <source>
        <dbReference type="EMBL" id="AZT92690.1"/>
    </source>
</evidence>
<evidence type="ECO:0000313" key="19">
    <source>
        <dbReference type="EMBL" id="PCC52037.1"/>
    </source>
</evidence>
<evidence type="ECO:0000313" key="10">
    <source>
        <dbReference type="EMBL" id="AZT93038.1"/>
    </source>
</evidence>
<dbReference type="Proteomes" id="UP000217881">
    <property type="component" value="Unassembled WGS sequence"/>
</dbReference>
<reference evidence="4" key="1">
    <citation type="submission" date="2016-09" db="EMBL/GenBank/DDBJ databases">
        <title>Complete Genome Sequence of Brevibacterium aurantiacum SMQ-1335.</title>
        <authorList>
            <person name="de Melo A.G."/>
            <person name="Labrie S.J."/>
            <person name="Dumaresq J."/>
            <person name="Roberts R.J."/>
            <person name="Tremblay D.M."/>
            <person name="Moineau S."/>
        </authorList>
    </citation>
    <scope>NUCLEOTIDE SEQUENCE</scope>
    <source>
        <strain evidence="4">SMQ-1335</strain>
    </source>
</reference>
<dbReference type="EMBL" id="NRGO01000049">
    <property type="protein sequence ID" value="PCC48494.1"/>
    <property type="molecule type" value="Genomic_DNA"/>
</dbReference>
<protein>
    <submittedName>
        <fullName evidence="4">Aspartokinase</fullName>
    </submittedName>
</protein>
<evidence type="ECO:0000313" key="6">
    <source>
        <dbReference type="EMBL" id="AZT92088.1"/>
    </source>
</evidence>
<dbReference type="EMBL" id="NRGX01000001">
    <property type="protein sequence ID" value="PCC16893.1"/>
    <property type="molecule type" value="Genomic_DNA"/>
</dbReference>
<dbReference type="EMBL" id="CP017150">
    <property type="protein sequence ID" value="AOP52840.1"/>
    <property type="molecule type" value="Genomic_DNA"/>
</dbReference>
<dbReference type="EMBL" id="CP025330">
    <property type="protein sequence ID" value="AZT92690.1"/>
    <property type="molecule type" value="Genomic_DNA"/>
</dbReference>
<gene>
    <name evidence="20" type="ORF">BAUR920_03650</name>
    <name evidence="21" type="ORF">BAURA63_03811</name>
    <name evidence="22" type="ORF">BAURA86_04040</name>
    <name evidence="1" type="ORF">BLSMQ_0299</name>
    <name evidence="2" type="ORF">BLSMQ_1128</name>
    <name evidence="3" type="ORF">BLSMQ_1160</name>
    <name evidence="4" type="ORF">BLSMQ_2435</name>
    <name evidence="19" type="ORF">CIK59_18775</name>
    <name evidence="18" type="ORF">CIK62_18300</name>
    <name evidence="17" type="ORF">CIK64_15495</name>
    <name evidence="16" type="ORF">CIK79_00415</name>
    <name evidence="5" type="ORF">CXR23_00740</name>
    <name evidence="6" type="ORF">CXR23_02130</name>
    <name evidence="7" type="ORF">CXR23_05640</name>
    <name evidence="8" type="ORF">CXR23_05870</name>
    <name evidence="9" type="ORF">CXR23_05955</name>
    <name evidence="10" type="ORF">CXR23_07685</name>
    <name evidence="11" type="ORF">CXR23_09730</name>
    <name evidence="12" type="ORF">CXR23_10340</name>
    <name evidence="13" type="ORF">CXR23_14815</name>
    <name evidence="14" type="ORF">CXR27_05810</name>
    <name evidence="15" type="ORF">CXR27_05865</name>
    <name evidence="23" type="ORF">EB834_20330</name>
</gene>
<evidence type="ECO:0000313" key="5">
    <source>
        <dbReference type="EMBL" id="AZT91851.1"/>
    </source>
</evidence>
<dbReference type="EMBL" id="CP025330">
    <property type="protein sequence ID" value="AZT91851.1"/>
    <property type="molecule type" value="Genomic_DNA"/>
</dbReference>
<dbReference type="EMBL" id="FXYZ01000059">
    <property type="protein sequence ID" value="SMY03697.1"/>
    <property type="molecule type" value="Genomic_DNA"/>
</dbReference>
<evidence type="ECO:0000313" key="4">
    <source>
        <dbReference type="EMBL" id="AOP54141.1"/>
    </source>
</evidence>
<dbReference type="Proteomes" id="UP000218377">
    <property type="component" value="Unassembled WGS sequence"/>
</dbReference>
<dbReference type="GO" id="GO:0016301">
    <property type="term" value="F:kinase activity"/>
    <property type="evidence" value="ECO:0007669"/>
    <property type="project" value="UniProtKB-KW"/>
</dbReference>
<evidence type="ECO:0000313" key="9">
    <source>
        <dbReference type="EMBL" id="AZT92738.1"/>
    </source>
</evidence>
<dbReference type="EMBL" id="RHFF01000050">
    <property type="protein sequence ID" value="TGD36262.1"/>
    <property type="molecule type" value="Genomic_DNA"/>
</dbReference>
<dbReference type="InterPro" id="IPR046229">
    <property type="entry name" value="TnpC-like"/>
</dbReference>
<evidence type="ECO:0000313" key="26">
    <source>
        <dbReference type="Proteomes" id="UP000217720"/>
    </source>
</evidence>
<evidence type="ECO:0000313" key="22">
    <source>
        <dbReference type="EMBL" id="SMY05328.1"/>
    </source>
</evidence>
<dbReference type="Proteomes" id="UP000283000">
    <property type="component" value="Chromosome"/>
</dbReference>
<dbReference type="Proteomes" id="UP000282731">
    <property type="component" value="Chromosome"/>
</dbReference>
<evidence type="ECO:0000313" key="28">
    <source>
        <dbReference type="Proteomes" id="UP000218377"/>
    </source>
</evidence>
<proteinExistence type="predicted"/>
<name>A0A1D7W571_BREAU</name>
<evidence type="ECO:0000313" key="24">
    <source>
        <dbReference type="Proteomes" id="UP000094793"/>
    </source>
</evidence>
<dbReference type="EMBL" id="NRGP01000025">
    <property type="protein sequence ID" value="PCC45484.1"/>
    <property type="molecule type" value="Genomic_DNA"/>
</dbReference>
<keyword evidence="4" id="KW-0418">Kinase</keyword>
<dbReference type="EMBL" id="CP025334">
    <property type="protein sequence ID" value="AZT96576.1"/>
    <property type="molecule type" value="Genomic_DNA"/>
</dbReference>
<dbReference type="EMBL" id="NRHA01000048">
    <property type="protein sequence ID" value="PCC52037.1"/>
    <property type="molecule type" value="Genomic_DNA"/>
</dbReference>
<accession>A0A1D7W571</accession>
<dbReference type="EMBL" id="CP025330">
    <property type="protein sequence ID" value="AZT94264.1"/>
    <property type="molecule type" value="Genomic_DNA"/>
</dbReference>
<evidence type="ECO:0000313" key="17">
    <source>
        <dbReference type="EMBL" id="PCC45484.1"/>
    </source>
</evidence>
<evidence type="ECO:0000313" key="23">
    <source>
        <dbReference type="EMBL" id="TGD36262.1"/>
    </source>
</evidence>
<evidence type="ECO:0000313" key="14">
    <source>
        <dbReference type="EMBL" id="AZT96576.1"/>
    </source>
</evidence>
<accession>A0A2H1L067</accession>
<evidence type="ECO:0000313" key="34">
    <source>
        <dbReference type="Proteomes" id="UP000297736"/>
    </source>
</evidence>